<feature type="transmembrane region" description="Helical" evidence="1">
    <location>
        <begin position="6"/>
        <end position="31"/>
    </location>
</feature>
<dbReference type="Proteomes" id="UP000006681">
    <property type="component" value="Chromosome"/>
</dbReference>
<dbReference type="PROSITE" id="PS50987">
    <property type="entry name" value="HTH_ARSR_2"/>
    <property type="match status" value="1"/>
</dbReference>
<name>E1QUJ4_VULDI</name>
<evidence type="ECO:0000313" key="3">
    <source>
        <dbReference type="EMBL" id="ADN51113.1"/>
    </source>
</evidence>
<keyword evidence="4" id="KW-1185">Reference proteome</keyword>
<dbReference type="InterPro" id="IPR036390">
    <property type="entry name" value="WH_DNA-bd_sf"/>
</dbReference>
<evidence type="ECO:0000313" key="4">
    <source>
        <dbReference type="Proteomes" id="UP000006681"/>
    </source>
</evidence>
<sequence length="157" mass="17753">MVMMSIYNYYLVVSAALIQFAVLSSFIYQIFKEARKPIDKDVGNVKVNKSSTVVNQLEFDTMSRSKEGAVDVNELIANINEDEIRVLSYLLSRGGDAYQAEIARELGLPKSTVSRIIRRLHDRGLITVRRVGRFSYVQVTDIDYVSDIISRLGPNKS</sequence>
<proteinExistence type="predicted"/>
<dbReference type="AlphaFoldDB" id="E1QUJ4"/>
<evidence type="ECO:0000256" key="1">
    <source>
        <dbReference type="SAM" id="Phobius"/>
    </source>
</evidence>
<dbReference type="InterPro" id="IPR055767">
    <property type="entry name" value="DUF7343"/>
</dbReference>
<organism evidence="3 4">
    <name type="scientific">Vulcanisaeta distributa (strain DSM 14429 / JCM 11212 / NBRC 100878 / IC-017)</name>
    <dbReference type="NCBI Taxonomy" id="572478"/>
    <lineage>
        <taxon>Archaea</taxon>
        <taxon>Thermoproteota</taxon>
        <taxon>Thermoprotei</taxon>
        <taxon>Thermoproteales</taxon>
        <taxon>Thermoproteaceae</taxon>
        <taxon>Vulcanisaeta</taxon>
    </lineage>
</organism>
<dbReference type="InterPro" id="IPR011991">
    <property type="entry name" value="ArsR-like_HTH"/>
</dbReference>
<gene>
    <name evidence="3" type="ordered locus">Vdis_1739</name>
</gene>
<dbReference type="RefSeq" id="WP_013336838.1">
    <property type="nucleotide sequence ID" value="NC_014537.1"/>
</dbReference>
<evidence type="ECO:0000259" key="2">
    <source>
        <dbReference type="PROSITE" id="PS50987"/>
    </source>
</evidence>
<dbReference type="GeneID" id="9752682"/>
<dbReference type="Gene3D" id="1.10.10.10">
    <property type="entry name" value="Winged helix-like DNA-binding domain superfamily/Winged helix DNA-binding domain"/>
    <property type="match status" value="1"/>
</dbReference>
<dbReference type="CDD" id="cd00090">
    <property type="entry name" value="HTH_ARSR"/>
    <property type="match status" value="1"/>
</dbReference>
<dbReference type="InterPro" id="IPR001845">
    <property type="entry name" value="HTH_ArsR_DNA-bd_dom"/>
</dbReference>
<dbReference type="EMBL" id="CP002100">
    <property type="protein sequence ID" value="ADN51113.1"/>
    <property type="molecule type" value="Genomic_DNA"/>
</dbReference>
<dbReference type="InterPro" id="IPR036388">
    <property type="entry name" value="WH-like_DNA-bd_sf"/>
</dbReference>
<dbReference type="eggNOG" id="arCOG00374">
    <property type="taxonomic scope" value="Archaea"/>
</dbReference>
<keyword evidence="1" id="KW-0812">Transmembrane</keyword>
<reference evidence="4" key="2">
    <citation type="journal article" date="2010" name="Stand. Genomic Sci.">
        <title>Complete genome sequence of Vulcanisaeta distributa type strain (IC-017T).</title>
        <authorList>
            <person name="Mavromatis K."/>
            <person name="Sikorski J."/>
            <person name="Pabst E."/>
            <person name="Teshima H."/>
            <person name="Lapidus A."/>
            <person name="Lucas S."/>
            <person name="Nolan M."/>
            <person name="Glavina Del Rio T."/>
            <person name="Cheng J."/>
            <person name="Bruce D."/>
            <person name="Goodwin L."/>
            <person name="Pitluck S."/>
            <person name="Liolios K."/>
            <person name="Ivanova N."/>
            <person name="Mikhailova N."/>
            <person name="Pati A."/>
            <person name="Chen A."/>
            <person name="Palaniappan K."/>
            <person name="Land M."/>
            <person name="Hauser L."/>
            <person name="Chang Y."/>
            <person name="Jeffries C."/>
            <person name="Rohde M."/>
            <person name="Spring S."/>
            <person name="Goker M."/>
            <person name="Wirth R."/>
            <person name="Woyke T."/>
            <person name="Bristow J."/>
            <person name="Eisen J."/>
            <person name="Markowitz V."/>
            <person name="Hugenholtz P."/>
            <person name="Klenk H."/>
            <person name="Kyrpides N."/>
        </authorList>
    </citation>
    <scope>NUCLEOTIDE SEQUENCE [LARGE SCALE GENOMIC DNA]</scope>
    <source>
        <strain evidence="4">DSM 14429 / JCM 11212 / NBRC 100878 / IC-017</strain>
    </source>
</reference>
<keyword evidence="1" id="KW-1133">Transmembrane helix</keyword>
<keyword evidence="1" id="KW-0472">Membrane</keyword>
<accession>E1QUJ4</accession>
<feature type="domain" description="HTH arsR-type" evidence="2">
    <location>
        <begin position="64"/>
        <end position="157"/>
    </location>
</feature>
<protein>
    <submittedName>
        <fullName evidence="3">Transcriptional regulator, TrmB</fullName>
    </submittedName>
</protein>
<dbReference type="SUPFAM" id="SSF46785">
    <property type="entry name" value="Winged helix' DNA-binding domain"/>
    <property type="match status" value="1"/>
</dbReference>
<dbReference type="HOGENOM" id="CLU_1674080_0_0_2"/>
<dbReference type="OrthoDB" id="27998at2157"/>
<dbReference type="KEGG" id="vdi:Vdis_1739"/>
<dbReference type="GO" id="GO:0003700">
    <property type="term" value="F:DNA-binding transcription factor activity"/>
    <property type="evidence" value="ECO:0007669"/>
    <property type="project" value="InterPro"/>
</dbReference>
<dbReference type="SMART" id="SM00418">
    <property type="entry name" value="HTH_ARSR"/>
    <property type="match status" value="1"/>
</dbReference>
<reference evidence="3 4" key="1">
    <citation type="journal article" date="2010" name="Stand. Genomic Sci.">
        <title>Complete genome sequence of Vulcanisaeta distributa type strain (IC-017).</title>
        <authorList>
            <person name="Mavromatis K."/>
            <person name="Sikorski J."/>
            <person name="Pabst E."/>
            <person name="Teshima H."/>
            <person name="Lapidus A."/>
            <person name="Lucas S."/>
            <person name="Nolan M."/>
            <person name="Glavina Del Rio T."/>
            <person name="Cheng J.F."/>
            <person name="Bruce D."/>
            <person name="Goodwin L."/>
            <person name="Pitluck S."/>
            <person name="Liolios K."/>
            <person name="Ivanova N."/>
            <person name="Mikhailova N."/>
            <person name="Pati A."/>
            <person name="Chen A."/>
            <person name="Palaniappan K."/>
            <person name="Land M."/>
            <person name="Hauser L."/>
            <person name="Chang Y.J."/>
            <person name="Jeffries C.D."/>
            <person name="Rohde M."/>
            <person name="Spring S."/>
            <person name="Goker M."/>
            <person name="Wirth R."/>
            <person name="Woyke T."/>
            <person name="Bristow J."/>
            <person name="Eisen J.A."/>
            <person name="Markowitz V."/>
            <person name="Hugenholtz P."/>
            <person name="Klenk H.P."/>
            <person name="Kyrpides N.C."/>
        </authorList>
    </citation>
    <scope>NUCLEOTIDE SEQUENCE [LARGE SCALE GENOMIC DNA]</scope>
    <source>
        <strain evidence="4">DSM 14429 / JCM 11212 / NBRC 100878 / IC-017</strain>
    </source>
</reference>
<dbReference type="Pfam" id="PF24034">
    <property type="entry name" value="DUF7343"/>
    <property type="match status" value="1"/>
</dbReference>